<dbReference type="CDD" id="cd13962">
    <property type="entry name" value="PT_UbiA_UBIAD1"/>
    <property type="match status" value="1"/>
</dbReference>
<gene>
    <name evidence="8 11" type="primary">menA</name>
    <name evidence="11" type="ordered locus">MGMSRv2__1419</name>
</gene>
<dbReference type="Gene3D" id="1.10.357.140">
    <property type="entry name" value="UbiA prenyltransferase"/>
    <property type="match status" value="1"/>
</dbReference>
<dbReference type="PANTHER" id="PTHR13929:SF0">
    <property type="entry name" value="UBIA PRENYLTRANSFERASE DOMAIN-CONTAINING PROTEIN 1"/>
    <property type="match status" value="1"/>
</dbReference>
<proteinExistence type="inferred from homology"/>
<dbReference type="GO" id="GO:0009234">
    <property type="term" value="P:menaquinone biosynthetic process"/>
    <property type="evidence" value="ECO:0007669"/>
    <property type="project" value="UniProtKB-UniRule"/>
</dbReference>
<dbReference type="PIRSF" id="PIRSF005355">
    <property type="entry name" value="UBIAD1"/>
    <property type="match status" value="1"/>
</dbReference>
<reference evidence="11 12" key="1">
    <citation type="journal article" date="2014" name="Genome Announc.">
        <title>Complete genome sequence of Magnetospirillum gryphiswaldense MSR-1.</title>
        <authorList>
            <person name="Wang X."/>
            <person name="Wang Q."/>
            <person name="Zhang W."/>
            <person name="Wang Y."/>
            <person name="Li L."/>
            <person name="Wen T."/>
            <person name="Zhang T."/>
            <person name="Zhang Y."/>
            <person name="Xu J."/>
            <person name="Hu J."/>
            <person name="Li S."/>
            <person name="Liu L."/>
            <person name="Liu J."/>
            <person name="Jiang W."/>
            <person name="Tian J."/>
            <person name="Li Y."/>
            <person name="Schuler D."/>
            <person name="Wang L."/>
            <person name="Li J."/>
        </authorList>
    </citation>
    <scope>NUCLEOTIDE SEQUENCE [LARGE SCALE GENOMIC DNA]</scope>
    <source>
        <strain evidence="12">DSM 6361 / JCM 21280 / NBRC 15271 / MSR-1</strain>
    </source>
</reference>
<comment type="function">
    <text evidence="8">Conversion of 1,4-dihydroxy-2-naphthoate (DHNA) to demethylmenaquinone (DMK).</text>
</comment>
<dbReference type="GO" id="GO:0042371">
    <property type="term" value="P:vitamin K biosynthetic process"/>
    <property type="evidence" value="ECO:0007669"/>
    <property type="project" value="TreeGrafter"/>
</dbReference>
<name>V6EZJ9_MAGGM</name>
<evidence type="ECO:0000256" key="4">
    <source>
        <dbReference type="ARBA" id="ARBA00022679"/>
    </source>
</evidence>
<dbReference type="InterPro" id="IPR044878">
    <property type="entry name" value="UbiA_sf"/>
</dbReference>
<dbReference type="PANTHER" id="PTHR13929">
    <property type="entry name" value="1,4-DIHYDROXY-2-NAPHTHOATE OCTAPRENYLTRANSFERASE"/>
    <property type="match status" value="1"/>
</dbReference>
<keyword evidence="6 8" id="KW-1133">Transmembrane helix</keyword>
<feature type="transmembrane region" description="Helical" evidence="8">
    <location>
        <begin position="120"/>
        <end position="138"/>
    </location>
</feature>
<dbReference type="Pfam" id="PF01040">
    <property type="entry name" value="UbiA"/>
    <property type="match status" value="1"/>
</dbReference>
<keyword evidence="5 8" id="KW-0812">Transmembrane</keyword>
<evidence type="ECO:0000313" key="12">
    <source>
        <dbReference type="Proteomes" id="UP000018922"/>
    </source>
</evidence>
<dbReference type="NCBIfam" id="TIGR00751">
    <property type="entry name" value="menA"/>
    <property type="match status" value="1"/>
</dbReference>
<keyword evidence="12" id="KW-1185">Reference proteome</keyword>
<sequence length="316" mass="33172">MKAESGPAKGTLPHLEPAPPASRADQPPTGWRLWLAAMRPRTLTIAVAPVLAGAGWAWAEFHAIRPLPLLVALLAALLIQAGTNLWNDLGDYLRGGDQPMRQGPPRVTALGWASPQRVRFAALACFALAALAGLYLGWLGGWPIIALGAASLLAGWAYSGGPRPIAYTALGEIFVIAFFGLGAVAGTVWLMADALSVRTLLVGVAIGLPAAGVLMANNYRDMEHDRLVGRRTLAIRLGLDGSKLAYAAFVLLPFPLLLIPVMPLGAWGILLAAPWAVRLLLAFAATPRGPAFNALLAGTARYQLVLAALLAAGVVW</sequence>
<dbReference type="GO" id="GO:0046428">
    <property type="term" value="F:1,4-dihydroxy-2-naphthoate polyprenyltransferase activity"/>
    <property type="evidence" value="ECO:0007669"/>
    <property type="project" value="UniProtKB-UniRule"/>
</dbReference>
<dbReference type="InterPro" id="IPR026046">
    <property type="entry name" value="UBIAD1"/>
</dbReference>
<comment type="similarity">
    <text evidence="8">Belongs to the MenA family. Type 1 subfamily.</text>
</comment>
<dbReference type="InterPro" id="IPR004657">
    <property type="entry name" value="MenA"/>
</dbReference>
<dbReference type="KEGG" id="mgy:MGMSRv2__1419"/>
<keyword evidence="3 8" id="KW-1003">Cell membrane</keyword>
<accession>V6EZJ9</accession>
<comment type="pathway">
    <text evidence="8">Quinol/quinone metabolism; menaquinone biosynthesis; menaquinol from 1,4-dihydroxy-2-naphthoate: step 1/2.</text>
</comment>
<dbReference type="eggNOG" id="COG1575">
    <property type="taxonomic scope" value="Bacteria"/>
</dbReference>
<keyword evidence="4 8" id="KW-0808">Transferase</keyword>
<evidence type="ECO:0000256" key="10">
    <source>
        <dbReference type="SAM" id="MobiDB-lite"/>
    </source>
</evidence>
<dbReference type="HOGENOM" id="CLU_043611_1_2_5"/>
<dbReference type="EMBL" id="HG794546">
    <property type="protein sequence ID" value="CDK98634.1"/>
    <property type="molecule type" value="Genomic_DNA"/>
</dbReference>
<evidence type="ECO:0000256" key="1">
    <source>
        <dbReference type="ARBA" id="ARBA00004141"/>
    </source>
</evidence>
<feature type="transmembrane region" description="Helical" evidence="8">
    <location>
        <begin position="198"/>
        <end position="216"/>
    </location>
</feature>
<feature type="transmembrane region" description="Helical" evidence="8">
    <location>
        <begin position="42"/>
        <end position="61"/>
    </location>
</feature>
<dbReference type="UniPathway" id="UPA00079">
    <property type="reaction ID" value="UER00168"/>
</dbReference>
<evidence type="ECO:0000256" key="9">
    <source>
        <dbReference type="NCBIfam" id="TIGR00751"/>
    </source>
</evidence>
<dbReference type="GO" id="GO:0005886">
    <property type="term" value="C:plasma membrane"/>
    <property type="evidence" value="ECO:0007669"/>
    <property type="project" value="UniProtKB-SubCell"/>
</dbReference>
<evidence type="ECO:0000256" key="3">
    <source>
        <dbReference type="ARBA" id="ARBA00022475"/>
    </source>
</evidence>
<organism evidence="11 12">
    <name type="scientific">Magnetospirillum gryphiswaldense (strain DSM 6361 / JCM 21280 / NBRC 15271 / MSR-1)</name>
    <dbReference type="NCBI Taxonomy" id="431944"/>
    <lineage>
        <taxon>Bacteria</taxon>
        <taxon>Pseudomonadati</taxon>
        <taxon>Pseudomonadota</taxon>
        <taxon>Alphaproteobacteria</taxon>
        <taxon>Rhodospirillales</taxon>
        <taxon>Rhodospirillaceae</taxon>
        <taxon>Magnetospirillum</taxon>
    </lineage>
</organism>
<keyword evidence="8" id="KW-0997">Cell inner membrane</keyword>
<dbReference type="HAMAP" id="MF_01937">
    <property type="entry name" value="MenA_1"/>
    <property type="match status" value="1"/>
</dbReference>
<evidence type="ECO:0000256" key="7">
    <source>
        <dbReference type="ARBA" id="ARBA00023136"/>
    </source>
</evidence>
<dbReference type="STRING" id="1430440.MGMSRv2__1419"/>
<dbReference type="Proteomes" id="UP000018922">
    <property type="component" value="Chromosome I"/>
</dbReference>
<dbReference type="InterPro" id="IPR000537">
    <property type="entry name" value="UbiA_prenyltransferase"/>
</dbReference>
<evidence type="ECO:0000313" key="11">
    <source>
        <dbReference type="EMBL" id="CDK98634.1"/>
    </source>
</evidence>
<evidence type="ECO:0000256" key="2">
    <source>
        <dbReference type="ARBA" id="ARBA00022428"/>
    </source>
</evidence>
<comment type="catalytic activity">
    <reaction evidence="8">
        <text>an all-trans-polyprenyl diphosphate + 1,4-dihydroxy-2-naphthoate + H(+) = a 2-demethylmenaquinol + CO2 + diphosphate</text>
        <dbReference type="Rhea" id="RHEA:26478"/>
        <dbReference type="Rhea" id="RHEA-COMP:9563"/>
        <dbReference type="Rhea" id="RHEA-COMP:9564"/>
        <dbReference type="ChEBI" id="CHEBI:11173"/>
        <dbReference type="ChEBI" id="CHEBI:15378"/>
        <dbReference type="ChEBI" id="CHEBI:16526"/>
        <dbReference type="ChEBI" id="CHEBI:33019"/>
        <dbReference type="ChEBI" id="CHEBI:55437"/>
        <dbReference type="ChEBI" id="CHEBI:58914"/>
        <dbReference type="EC" id="2.5.1.74"/>
    </reaction>
</comment>
<protein>
    <recommendedName>
        <fullName evidence="8 9">1,4-dihydroxy-2-naphthoate octaprenyltransferase</fullName>
        <shortName evidence="8">DHNA-octaprenyltransferase</shortName>
        <ecNumber evidence="8 9">2.5.1.74</ecNumber>
    </recommendedName>
</protein>
<keyword evidence="7 8" id="KW-0472">Membrane</keyword>
<feature type="transmembrane region" description="Helical" evidence="8">
    <location>
        <begin position="173"/>
        <end position="192"/>
    </location>
</feature>
<evidence type="ECO:0000256" key="5">
    <source>
        <dbReference type="ARBA" id="ARBA00022692"/>
    </source>
</evidence>
<feature type="transmembrane region" description="Helical" evidence="8">
    <location>
        <begin position="67"/>
        <end position="86"/>
    </location>
</feature>
<evidence type="ECO:0000256" key="6">
    <source>
        <dbReference type="ARBA" id="ARBA00022989"/>
    </source>
</evidence>
<comment type="subcellular location">
    <subcellularLocation>
        <location evidence="8">Cell inner membrane</location>
        <topology evidence="8">Multi-pass membrane protein</topology>
    </subcellularLocation>
    <subcellularLocation>
        <location evidence="1">Membrane</location>
        <topology evidence="1">Multi-pass membrane protein</topology>
    </subcellularLocation>
</comment>
<evidence type="ECO:0000256" key="8">
    <source>
        <dbReference type="HAMAP-Rule" id="MF_01937"/>
    </source>
</evidence>
<dbReference type="EC" id="2.5.1.74" evidence="8 9"/>
<feature type="region of interest" description="Disordered" evidence="10">
    <location>
        <begin position="1"/>
        <end position="27"/>
    </location>
</feature>
<keyword evidence="2 8" id="KW-0474">Menaquinone biosynthesis</keyword>
<feature type="transmembrane region" description="Helical" evidence="8">
    <location>
        <begin position="292"/>
        <end position="315"/>
    </location>
</feature>
<dbReference type="AlphaFoldDB" id="V6EZJ9"/>